<dbReference type="GO" id="GO:0006508">
    <property type="term" value="P:proteolysis"/>
    <property type="evidence" value="ECO:0007669"/>
    <property type="project" value="UniProtKB-KW"/>
</dbReference>
<organism evidence="1">
    <name type="scientific">Lygus hesperus</name>
    <name type="common">Western plant bug</name>
    <dbReference type="NCBI Taxonomy" id="30085"/>
    <lineage>
        <taxon>Eukaryota</taxon>
        <taxon>Metazoa</taxon>
        <taxon>Ecdysozoa</taxon>
        <taxon>Arthropoda</taxon>
        <taxon>Hexapoda</taxon>
        <taxon>Insecta</taxon>
        <taxon>Pterygota</taxon>
        <taxon>Neoptera</taxon>
        <taxon>Paraneoptera</taxon>
        <taxon>Hemiptera</taxon>
        <taxon>Heteroptera</taxon>
        <taxon>Panheteroptera</taxon>
        <taxon>Cimicomorpha</taxon>
        <taxon>Miridae</taxon>
        <taxon>Mirini</taxon>
        <taxon>Lygus</taxon>
    </lineage>
</organism>
<dbReference type="GO" id="GO:0008233">
    <property type="term" value="F:peptidase activity"/>
    <property type="evidence" value="ECO:0007669"/>
    <property type="project" value="UniProtKB-KW"/>
</dbReference>
<gene>
    <name evidence="1" type="primary">Tmprss12_3</name>
    <name evidence="1" type="ORF">CM83_301</name>
</gene>
<reference evidence="1" key="1">
    <citation type="journal article" date="2014" name="PLoS ONE">
        <title>Transcriptome-Based Identification of ABC Transporters in the Western Tarnished Plant Bug Lygus hesperus.</title>
        <authorList>
            <person name="Hull J.J."/>
            <person name="Chaney K."/>
            <person name="Geib S.M."/>
            <person name="Fabrick J.A."/>
            <person name="Brent C.S."/>
            <person name="Walsh D."/>
            <person name="Lavine L.C."/>
        </authorList>
    </citation>
    <scope>NUCLEOTIDE SEQUENCE</scope>
</reference>
<dbReference type="EMBL" id="GBHO01043953">
    <property type="protein sequence ID" value="JAF99650.1"/>
    <property type="molecule type" value="Transcribed_RNA"/>
</dbReference>
<accession>A0A0A9VWU0</accession>
<keyword evidence="1" id="KW-0472">Membrane</keyword>
<evidence type="ECO:0000313" key="1">
    <source>
        <dbReference type="EMBL" id="JAF99650.1"/>
    </source>
</evidence>
<protein>
    <submittedName>
        <fullName evidence="1">Transmembrane protease serine 12</fullName>
    </submittedName>
</protein>
<dbReference type="AlphaFoldDB" id="A0A0A9VWU0"/>
<keyword evidence="1" id="KW-0645">Protease</keyword>
<proteinExistence type="predicted"/>
<keyword evidence="1" id="KW-0812">Transmembrane</keyword>
<feature type="non-terminal residue" evidence="1">
    <location>
        <position position="1"/>
    </location>
</feature>
<name>A0A0A9VWU0_LYGHE</name>
<sequence>KFIALQPSEGELLKHVVGGACSCQLKHGELGVHCSSRVEKPFNWEMGITIDSSTSTLTNSLQFRTILLHKLLCVRDHPLRSPIPPVVGSSVIPTVPKYPTVTPPQCYSGRHLIKICQSVKFSCYKLSVI</sequence>
<reference evidence="1" key="2">
    <citation type="submission" date="2014-07" db="EMBL/GenBank/DDBJ databases">
        <authorList>
            <person name="Hull J."/>
        </authorList>
    </citation>
    <scope>NUCLEOTIDE SEQUENCE</scope>
</reference>
<keyword evidence="1" id="KW-0378">Hydrolase</keyword>